<name>A0AA40U5K8_9CHLA</name>
<reference evidence="2 3" key="1">
    <citation type="submission" date="2015-06" db="EMBL/GenBank/DDBJ databases">
        <title>More than comparative genomics: Whole genome sequencing reveals elusive C. pecorum plasmid and re-evaluates genetic differences and phylogenetic relationships between C. pecorum from pig, cattle, sheep and koala hosts.</title>
        <authorList>
            <person name="Jelocnik M."/>
            <person name="Bachmann N.L."/>
            <person name="Kaltenboeck B."/>
            <person name="Waugh C."/>
            <person name="Woolford L."/>
            <person name="Speight N."/>
            <person name="Gillett A."/>
            <person name="Higgins D."/>
            <person name="Flanagan C."/>
            <person name="Myers G."/>
            <person name="Timms P."/>
            <person name="Polkinghorne A."/>
        </authorList>
    </citation>
    <scope>NUCLEOTIDE SEQUENCE [LARGE SCALE GENOMIC DNA]</scope>
    <source>
        <strain evidence="2 3">L1</strain>
    </source>
</reference>
<feature type="region of interest" description="Disordered" evidence="1">
    <location>
        <begin position="405"/>
        <end position="431"/>
    </location>
</feature>
<gene>
    <name evidence="2" type="ORF">cpL1_0218</name>
</gene>
<protein>
    <submittedName>
        <fullName evidence="2">Uncharacterized protein</fullName>
    </submittedName>
</protein>
<dbReference type="EMBL" id="LFRH01000001">
    <property type="protein sequence ID" value="KTF29007.1"/>
    <property type="molecule type" value="Genomic_DNA"/>
</dbReference>
<evidence type="ECO:0000313" key="2">
    <source>
        <dbReference type="EMBL" id="KTF29007.1"/>
    </source>
</evidence>
<dbReference type="Proteomes" id="UP000054301">
    <property type="component" value="Unassembled WGS sequence"/>
</dbReference>
<comment type="caution">
    <text evidence="2">The sequence shown here is derived from an EMBL/GenBank/DDBJ whole genome shotgun (WGS) entry which is preliminary data.</text>
</comment>
<organism evidence="2 3">
    <name type="scientific">Chlamydia pecorum</name>
    <dbReference type="NCBI Taxonomy" id="85991"/>
    <lineage>
        <taxon>Bacteria</taxon>
        <taxon>Pseudomonadati</taxon>
        <taxon>Chlamydiota</taxon>
        <taxon>Chlamydiia</taxon>
        <taxon>Chlamydiales</taxon>
        <taxon>Chlamydiaceae</taxon>
        <taxon>Chlamydia/Chlamydophila group</taxon>
        <taxon>Chlamydia</taxon>
    </lineage>
</organism>
<accession>A0AA40U5K8</accession>
<dbReference type="AlphaFoldDB" id="A0AA40U5K8"/>
<evidence type="ECO:0000313" key="3">
    <source>
        <dbReference type="Proteomes" id="UP000054301"/>
    </source>
</evidence>
<feature type="compositionally biased region" description="Polar residues" evidence="1">
    <location>
        <begin position="405"/>
        <end position="420"/>
    </location>
</feature>
<proteinExistence type="predicted"/>
<sequence length="431" mass="47950">MYLFLSVGYSFLSVLLVCSIVGSTSHCDEDMYTFLLEEGEDSHERILPSEDFFSGGWELSFPEIQEQLPDLRQEVVFLGSNDRPDALKHKFSLELASSGEQYMAAAGEKVFLCVGSSSSGPVYTFSSSPTDLWLECRPVGKEGRVEIKVRLLGVNKTLVTSPKERETLFLGPSIKNVSSWEIGGIKVDPSFPIKQKMRRVGSDKFLLIYGGPEFADKAAKERIDFTTAKEENYSRYLAVGEILLWDGECWQYCGAFSGESASAPLLEVKKIDDKVVVMELWNVGGTAHQSVSLAKTISSPIEITDILRELAFIGMRSWSRPIVMLGEQRMILSPNDWVVRTASGWEKLSSIQQAQDYVSGKLLGPLFVFEKLEKEGQSFVLHGRIFNSSRTLSEVVILPLKQGGETQLESQEKPTVSRSASEGLGNRGEHR</sequence>
<evidence type="ECO:0000256" key="1">
    <source>
        <dbReference type="SAM" id="MobiDB-lite"/>
    </source>
</evidence>